<comment type="subcellular location">
    <subcellularLocation>
        <location evidence="2">Cell membrane</location>
        <topology evidence="2">Multi-pass membrane protein</topology>
    </subcellularLocation>
</comment>
<dbReference type="PRINTS" id="PR00344">
    <property type="entry name" value="BCTRLSENSOR"/>
</dbReference>
<dbReference type="Gene3D" id="3.30.565.10">
    <property type="entry name" value="Histidine kinase-like ATPase, C-terminal domain"/>
    <property type="match status" value="1"/>
</dbReference>
<evidence type="ECO:0000256" key="15">
    <source>
        <dbReference type="SAM" id="Phobius"/>
    </source>
</evidence>
<dbReference type="SUPFAM" id="SSF47384">
    <property type="entry name" value="Homodimeric domain of signal transducing histidine kinase"/>
    <property type="match status" value="1"/>
</dbReference>
<dbReference type="GO" id="GO:0005524">
    <property type="term" value="F:ATP binding"/>
    <property type="evidence" value="ECO:0007669"/>
    <property type="project" value="UniProtKB-KW"/>
</dbReference>
<evidence type="ECO:0000259" key="17">
    <source>
        <dbReference type="PROSITE" id="PS50885"/>
    </source>
</evidence>
<dbReference type="CDD" id="cd06225">
    <property type="entry name" value="HAMP"/>
    <property type="match status" value="1"/>
</dbReference>
<dbReference type="Pfam" id="PF00512">
    <property type="entry name" value="HisKA"/>
    <property type="match status" value="1"/>
</dbReference>
<evidence type="ECO:0000256" key="8">
    <source>
        <dbReference type="ARBA" id="ARBA00022741"/>
    </source>
</evidence>
<feature type="coiled-coil region" evidence="14">
    <location>
        <begin position="238"/>
        <end position="272"/>
    </location>
</feature>
<evidence type="ECO:0000256" key="10">
    <source>
        <dbReference type="ARBA" id="ARBA00022840"/>
    </source>
</evidence>
<feature type="transmembrane region" description="Helical" evidence="15">
    <location>
        <begin position="174"/>
        <end position="196"/>
    </location>
</feature>
<dbReference type="PROSITE" id="PS50885">
    <property type="entry name" value="HAMP"/>
    <property type="match status" value="1"/>
</dbReference>
<evidence type="ECO:0000256" key="9">
    <source>
        <dbReference type="ARBA" id="ARBA00022777"/>
    </source>
</evidence>
<feature type="domain" description="Histidine kinase" evidence="16">
    <location>
        <begin position="272"/>
        <end position="486"/>
    </location>
</feature>
<dbReference type="PANTHER" id="PTHR45528:SF1">
    <property type="entry name" value="SENSOR HISTIDINE KINASE CPXA"/>
    <property type="match status" value="1"/>
</dbReference>
<protein>
    <recommendedName>
        <fullName evidence="3">histidine kinase</fullName>
        <ecNumber evidence="3">2.7.13.3</ecNumber>
    </recommendedName>
</protein>
<dbReference type="InterPro" id="IPR003594">
    <property type="entry name" value="HATPase_dom"/>
</dbReference>
<proteinExistence type="predicted"/>
<keyword evidence="14" id="KW-0175">Coiled coil</keyword>
<comment type="caution">
    <text evidence="18">The sequence shown here is derived from an EMBL/GenBank/DDBJ whole genome shotgun (WGS) entry which is preliminary data.</text>
</comment>
<evidence type="ECO:0000256" key="3">
    <source>
        <dbReference type="ARBA" id="ARBA00012438"/>
    </source>
</evidence>
<evidence type="ECO:0000256" key="14">
    <source>
        <dbReference type="SAM" id="Coils"/>
    </source>
</evidence>
<evidence type="ECO:0000259" key="16">
    <source>
        <dbReference type="PROSITE" id="PS50109"/>
    </source>
</evidence>
<dbReference type="Proteomes" id="UP001264335">
    <property type="component" value="Unassembled WGS sequence"/>
</dbReference>
<dbReference type="CDD" id="cd00082">
    <property type="entry name" value="HisKA"/>
    <property type="match status" value="1"/>
</dbReference>
<evidence type="ECO:0000313" key="18">
    <source>
        <dbReference type="EMBL" id="MDT2513158.1"/>
    </source>
</evidence>
<comment type="catalytic activity">
    <reaction evidence="1">
        <text>ATP + protein L-histidine = ADP + protein N-phospho-L-histidine.</text>
        <dbReference type="EC" id="2.7.13.3"/>
    </reaction>
</comment>
<dbReference type="EMBL" id="JARPWY010000005">
    <property type="protein sequence ID" value="MDT2513158.1"/>
    <property type="molecule type" value="Genomic_DNA"/>
</dbReference>
<keyword evidence="10" id="KW-0067">ATP-binding</keyword>
<dbReference type="EC" id="2.7.13.3" evidence="3"/>
<keyword evidence="11 15" id="KW-1133">Transmembrane helix</keyword>
<dbReference type="InterPro" id="IPR050398">
    <property type="entry name" value="HssS/ArlS-like"/>
</dbReference>
<dbReference type="GO" id="GO:0004673">
    <property type="term" value="F:protein histidine kinase activity"/>
    <property type="evidence" value="ECO:0007669"/>
    <property type="project" value="UniProtKB-EC"/>
</dbReference>
<evidence type="ECO:0000256" key="2">
    <source>
        <dbReference type="ARBA" id="ARBA00004651"/>
    </source>
</evidence>
<dbReference type="Gene3D" id="6.10.340.10">
    <property type="match status" value="1"/>
</dbReference>
<dbReference type="SUPFAM" id="SSF55874">
    <property type="entry name" value="ATPase domain of HSP90 chaperone/DNA topoisomerase II/histidine kinase"/>
    <property type="match status" value="1"/>
</dbReference>
<evidence type="ECO:0000256" key="13">
    <source>
        <dbReference type="ARBA" id="ARBA00023136"/>
    </source>
</evidence>
<evidence type="ECO:0000256" key="4">
    <source>
        <dbReference type="ARBA" id="ARBA00022475"/>
    </source>
</evidence>
<accession>A0ABD5F6A9</accession>
<dbReference type="GO" id="GO:0005886">
    <property type="term" value="C:plasma membrane"/>
    <property type="evidence" value="ECO:0007669"/>
    <property type="project" value="UniProtKB-SubCell"/>
</dbReference>
<dbReference type="InterPro" id="IPR004358">
    <property type="entry name" value="Sig_transdc_His_kin-like_C"/>
</dbReference>
<dbReference type="PROSITE" id="PS50109">
    <property type="entry name" value="HIS_KIN"/>
    <property type="match status" value="1"/>
</dbReference>
<evidence type="ECO:0000256" key="6">
    <source>
        <dbReference type="ARBA" id="ARBA00022679"/>
    </source>
</evidence>
<gene>
    <name evidence="18" type="ORF">P7D79_02810</name>
</gene>
<dbReference type="InterPro" id="IPR005467">
    <property type="entry name" value="His_kinase_dom"/>
</dbReference>
<dbReference type="InterPro" id="IPR036890">
    <property type="entry name" value="HATPase_C_sf"/>
</dbReference>
<evidence type="ECO:0000256" key="7">
    <source>
        <dbReference type="ARBA" id="ARBA00022692"/>
    </source>
</evidence>
<dbReference type="CDD" id="cd00075">
    <property type="entry name" value="HATPase"/>
    <property type="match status" value="1"/>
</dbReference>
<dbReference type="InterPro" id="IPR003661">
    <property type="entry name" value="HisK_dim/P_dom"/>
</dbReference>
<evidence type="ECO:0000313" key="19">
    <source>
        <dbReference type="Proteomes" id="UP001264335"/>
    </source>
</evidence>
<keyword evidence="9 18" id="KW-0418">Kinase</keyword>
<dbReference type="PANTHER" id="PTHR45528">
    <property type="entry name" value="SENSOR HISTIDINE KINASE CPXA"/>
    <property type="match status" value="1"/>
</dbReference>
<dbReference type="Gene3D" id="1.10.287.130">
    <property type="match status" value="1"/>
</dbReference>
<name>A0ABD5F6A9_ENTAV</name>
<evidence type="ECO:0000256" key="12">
    <source>
        <dbReference type="ARBA" id="ARBA00023012"/>
    </source>
</evidence>
<reference evidence="18 19" key="1">
    <citation type="submission" date="2023-03" db="EMBL/GenBank/DDBJ databases">
        <authorList>
            <person name="Shen W."/>
            <person name="Cai J."/>
        </authorList>
    </citation>
    <scope>NUCLEOTIDE SEQUENCE [LARGE SCALE GENOMIC DNA]</scope>
    <source>
        <strain evidence="18 19">Y2</strain>
    </source>
</reference>
<keyword evidence="8" id="KW-0547">Nucleotide-binding</keyword>
<dbReference type="RefSeq" id="WP_311871488.1">
    <property type="nucleotide sequence ID" value="NZ_JARPVY010000004.1"/>
</dbReference>
<keyword evidence="4" id="KW-1003">Cell membrane</keyword>
<sequence>MKKKPKTLGRFLTKKYITTSLLLLVLLYILVFIAQFLSIGTSKITLDLCAEKIVRPDYTKIDTSTLEDVGGWLEILDENNNVVYTKGTVAEKKAHYTQKQLLEMDGLQSIIQRKIYKIGPSTLSIDKKGPHYIATFASFKGLDDREYICIAKFPQGSVLGKLEPTFRNFRSSTLFLIFKDTLLILIPVLLIFIFCLKRYSKSVKEHLIAPNAVLINGLRTIKNGDYSKKIHMNAEYEYVEIEDSFNHMARKLEEAEQQRVLYEKERQLLFANMAHDLRTPITTIHGSAKAVADGLVSKDKLNQTMETIITKTNHMNELVNRLLVFSKLESPDYHLQQQKIDLSELLREVLLEHLDLAEKNQINMIIDLTDDPLEIIGDPIELRRVFDNLIENSIQHNSANTTVQIRLYPLNNQVILEIKDNGNPIPKELQEHLFEPFVSGDSSRTTKNGSGLGLAISKKIVEKHGGKISFIELNEVEKMFQVVLFL</sequence>
<evidence type="ECO:0000256" key="11">
    <source>
        <dbReference type="ARBA" id="ARBA00022989"/>
    </source>
</evidence>
<dbReference type="AlphaFoldDB" id="A0ABD5F6A9"/>
<dbReference type="SMART" id="SM00387">
    <property type="entry name" value="HATPase_c"/>
    <property type="match status" value="1"/>
</dbReference>
<dbReference type="SMART" id="SM00388">
    <property type="entry name" value="HisKA"/>
    <property type="match status" value="1"/>
</dbReference>
<feature type="transmembrane region" description="Helical" evidence="15">
    <location>
        <begin position="21"/>
        <end position="39"/>
    </location>
</feature>
<dbReference type="GO" id="GO:0000160">
    <property type="term" value="P:phosphorelay signal transduction system"/>
    <property type="evidence" value="ECO:0007669"/>
    <property type="project" value="UniProtKB-KW"/>
</dbReference>
<keyword evidence="7 15" id="KW-0812">Transmembrane</keyword>
<keyword evidence="12" id="KW-0902">Two-component regulatory system</keyword>
<dbReference type="InterPro" id="IPR036097">
    <property type="entry name" value="HisK_dim/P_sf"/>
</dbReference>
<keyword evidence="5" id="KW-0597">Phosphoprotein</keyword>
<keyword evidence="13 15" id="KW-0472">Membrane</keyword>
<keyword evidence="6" id="KW-0808">Transferase</keyword>
<evidence type="ECO:0000256" key="5">
    <source>
        <dbReference type="ARBA" id="ARBA00022553"/>
    </source>
</evidence>
<organism evidence="18 19">
    <name type="scientific">Enterococcus avium</name>
    <name type="common">Streptococcus avium</name>
    <dbReference type="NCBI Taxonomy" id="33945"/>
    <lineage>
        <taxon>Bacteria</taxon>
        <taxon>Bacillati</taxon>
        <taxon>Bacillota</taxon>
        <taxon>Bacilli</taxon>
        <taxon>Lactobacillales</taxon>
        <taxon>Enterococcaceae</taxon>
        <taxon>Enterococcus</taxon>
    </lineage>
</organism>
<dbReference type="InterPro" id="IPR003660">
    <property type="entry name" value="HAMP_dom"/>
</dbReference>
<dbReference type="Pfam" id="PF02518">
    <property type="entry name" value="HATPase_c"/>
    <property type="match status" value="1"/>
</dbReference>
<feature type="domain" description="HAMP" evidence="17">
    <location>
        <begin position="214"/>
        <end position="257"/>
    </location>
</feature>
<evidence type="ECO:0000256" key="1">
    <source>
        <dbReference type="ARBA" id="ARBA00000085"/>
    </source>
</evidence>